<gene>
    <name evidence="3" type="ORF">FC92_GL001877</name>
</gene>
<dbReference type="EMBL" id="AZDX01000006">
    <property type="protein sequence ID" value="KRL07488.1"/>
    <property type="molecule type" value="Genomic_DNA"/>
</dbReference>
<dbReference type="SUPFAM" id="SSF53756">
    <property type="entry name" value="UDP-Glycosyltransferase/glycogen phosphorylase"/>
    <property type="match status" value="1"/>
</dbReference>
<evidence type="ECO:0000256" key="1">
    <source>
        <dbReference type="ARBA" id="ARBA00022679"/>
    </source>
</evidence>
<dbReference type="GO" id="GO:0009103">
    <property type="term" value="P:lipopolysaccharide biosynthetic process"/>
    <property type="evidence" value="ECO:0007669"/>
    <property type="project" value="TreeGrafter"/>
</dbReference>
<keyword evidence="1" id="KW-0808">Transferase</keyword>
<proteinExistence type="predicted"/>
<dbReference type="Pfam" id="PF00534">
    <property type="entry name" value="Glycos_transf_1"/>
    <property type="match status" value="1"/>
</dbReference>
<dbReference type="AlphaFoldDB" id="A0A0R1MHI1"/>
<keyword evidence="4" id="KW-1185">Reference proteome</keyword>
<reference evidence="3 4" key="1">
    <citation type="journal article" date="2015" name="Genome Announc.">
        <title>Expanding the biotechnology potential of lactobacilli through comparative genomics of 213 strains and associated genera.</title>
        <authorList>
            <person name="Sun Z."/>
            <person name="Harris H.M."/>
            <person name="McCann A."/>
            <person name="Guo C."/>
            <person name="Argimon S."/>
            <person name="Zhang W."/>
            <person name="Yang X."/>
            <person name="Jeffery I.B."/>
            <person name="Cooney J.C."/>
            <person name="Kagawa T.F."/>
            <person name="Liu W."/>
            <person name="Song Y."/>
            <person name="Salvetti E."/>
            <person name="Wrobel A."/>
            <person name="Rasinkangas P."/>
            <person name="Parkhill J."/>
            <person name="Rea M.C."/>
            <person name="O'Sullivan O."/>
            <person name="Ritari J."/>
            <person name="Douillard F.P."/>
            <person name="Paul Ross R."/>
            <person name="Yang R."/>
            <person name="Briner A.E."/>
            <person name="Felis G.E."/>
            <person name="de Vos W.M."/>
            <person name="Barrangou R."/>
            <person name="Klaenhammer T.R."/>
            <person name="Caufield P.W."/>
            <person name="Cui Y."/>
            <person name="Zhang H."/>
            <person name="O'Toole P.W."/>
        </authorList>
    </citation>
    <scope>NUCLEOTIDE SEQUENCE [LARGE SCALE GENOMIC DNA]</scope>
    <source>
        <strain evidence="3 4">DSM 19519</strain>
    </source>
</reference>
<dbReference type="GO" id="GO:0016757">
    <property type="term" value="F:glycosyltransferase activity"/>
    <property type="evidence" value="ECO:0007669"/>
    <property type="project" value="InterPro"/>
</dbReference>
<comment type="caution">
    <text evidence="3">The sequence shown here is derived from an EMBL/GenBank/DDBJ whole genome shotgun (WGS) entry which is preliminary data.</text>
</comment>
<dbReference type="Proteomes" id="UP000051448">
    <property type="component" value="Unassembled WGS sequence"/>
</dbReference>
<dbReference type="PATRIC" id="fig|1423759.3.peg.1960"/>
<accession>A0A0R1MHI1</accession>
<feature type="domain" description="Glycosyl transferase family 1" evidence="2">
    <location>
        <begin position="42"/>
        <end position="197"/>
    </location>
</feature>
<organism evidence="3 4">
    <name type="scientific">Liquorilactobacillus hordei DSM 19519</name>
    <dbReference type="NCBI Taxonomy" id="1423759"/>
    <lineage>
        <taxon>Bacteria</taxon>
        <taxon>Bacillati</taxon>
        <taxon>Bacillota</taxon>
        <taxon>Bacilli</taxon>
        <taxon>Lactobacillales</taxon>
        <taxon>Lactobacillaceae</taxon>
        <taxon>Liquorilactobacillus</taxon>
    </lineage>
</organism>
<evidence type="ECO:0000259" key="2">
    <source>
        <dbReference type="Pfam" id="PF00534"/>
    </source>
</evidence>
<name>A0A0R1MHI1_9LACO</name>
<sequence>MPARVDFLENIYGLPQKKCELLLMGADDEKVLEAQDPKERLNIRMKYGIDDNDFLIITGGKIDMWKKQTLFLMDAVASINNPKIKLIVFGSVSPDLKEDVRKRCIEHKIQYIGWLDAGDSYKYFASADLVVFPGRHSVFWEQVVGQGIPMICKYWEGTTHIDLGGNVLFIKEDSINEIASCIKKVINDNQLYKRMKTVAVDKGMKSFSYKKISDKSLS</sequence>
<dbReference type="Gene3D" id="3.40.50.2000">
    <property type="entry name" value="Glycogen Phosphorylase B"/>
    <property type="match status" value="1"/>
</dbReference>
<evidence type="ECO:0000313" key="4">
    <source>
        <dbReference type="Proteomes" id="UP000051448"/>
    </source>
</evidence>
<protein>
    <recommendedName>
        <fullName evidence="2">Glycosyl transferase family 1 domain-containing protein</fullName>
    </recommendedName>
</protein>
<dbReference type="STRING" id="1423759.FC92_GL001877"/>
<dbReference type="InterPro" id="IPR001296">
    <property type="entry name" value="Glyco_trans_1"/>
</dbReference>
<evidence type="ECO:0000313" key="3">
    <source>
        <dbReference type="EMBL" id="KRL07488.1"/>
    </source>
</evidence>
<dbReference type="PANTHER" id="PTHR46401:SF2">
    <property type="entry name" value="GLYCOSYLTRANSFERASE WBBK-RELATED"/>
    <property type="match status" value="1"/>
</dbReference>
<dbReference type="PANTHER" id="PTHR46401">
    <property type="entry name" value="GLYCOSYLTRANSFERASE WBBK-RELATED"/>
    <property type="match status" value="1"/>
</dbReference>